<evidence type="ECO:0000313" key="16">
    <source>
        <dbReference type="EMBL" id="SFQ85342.1"/>
    </source>
</evidence>
<evidence type="ECO:0000256" key="6">
    <source>
        <dbReference type="ARBA" id="ARBA00022538"/>
    </source>
</evidence>
<dbReference type="PIRSF" id="PIRSF006247">
    <property type="entry name" value="TrkH"/>
    <property type="match status" value="1"/>
</dbReference>
<feature type="transmembrane region" description="Helical" evidence="14">
    <location>
        <begin position="237"/>
        <end position="255"/>
    </location>
</feature>
<feature type="binding site" evidence="13">
    <location>
        <position position="435"/>
    </location>
    <ligand>
        <name>K(+)</name>
        <dbReference type="ChEBI" id="CHEBI:29103"/>
    </ligand>
</feature>
<keyword evidence="3 12" id="KW-0813">Transport</keyword>
<comment type="similarity">
    <text evidence="2 12">Belongs to the TrkH potassium transport family.</text>
</comment>
<reference evidence="18" key="2">
    <citation type="submission" date="2023-07" db="EMBL/GenBank/DDBJ databases">
        <authorList>
            <person name="de Witt J."/>
        </authorList>
    </citation>
    <scope>NUCLEOTIDE SEQUENCE [LARGE SCALE GENOMIC DNA]</scope>
    <source>
        <strain evidence="18">FZJ</strain>
    </source>
</reference>
<dbReference type="OrthoDB" id="9810952at2"/>
<comment type="function">
    <text evidence="12">Low-affinity potassium transport system. Interacts with Trk system potassium uptake protein TrkA.</text>
</comment>
<feature type="transmembrane region" description="Helical" evidence="14">
    <location>
        <begin position="136"/>
        <end position="163"/>
    </location>
</feature>
<feature type="transmembrane region" description="Helical" evidence="14">
    <location>
        <begin position="69"/>
        <end position="90"/>
    </location>
</feature>
<evidence type="ECO:0000256" key="9">
    <source>
        <dbReference type="ARBA" id="ARBA00022989"/>
    </source>
</evidence>
<dbReference type="EMBL" id="JAVRDO010000005">
    <property type="protein sequence ID" value="MDX9687870.1"/>
    <property type="molecule type" value="Genomic_DNA"/>
</dbReference>
<evidence type="ECO:0000256" key="8">
    <source>
        <dbReference type="ARBA" id="ARBA00022958"/>
    </source>
</evidence>
<feature type="transmembrane region" description="Helical" evidence="14">
    <location>
        <begin position="276"/>
        <end position="298"/>
    </location>
</feature>
<dbReference type="NCBIfam" id="TIGR00933">
    <property type="entry name" value="2a38"/>
    <property type="match status" value="1"/>
</dbReference>
<evidence type="ECO:0000313" key="15">
    <source>
        <dbReference type="EMBL" id="MDX9687870.1"/>
    </source>
</evidence>
<feature type="binding site" evidence="13">
    <location>
        <position position="318"/>
    </location>
    <ligand>
        <name>K(+)</name>
        <dbReference type="ChEBI" id="CHEBI:29103"/>
    </ligand>
</feature>
<feature type="binding site" evidence="13">
    <location>
        <position position="221"/>
    </location>
    <ligand>
        <name>K(+)</name>
        <dbReference type="ChEBI" id="CHEBI:29103"/>
    </ligand>
</feature>
<dbReference type="PANTHER" id="PTHR32024:SF2">
    <property type="entry name" value="TRK SYSTEM POTASSIUM UPTAKE PROTEIN TRKG-RELATED"/>
    <property type="match status" value="1"/>
</dbReference>
<keyword evidence="10 12" id="KW-0406">Ion transport</keyword>
<organism evidence="16 17">
    <name type="scientific">Halopseudomonas formosensis</name>
    <dbReference type="NCBI Taxonomy" id="1002526"/>
    <lineage>
        <taxon>Bacteria</taxon>
        <taxon>Pseudomonadati</taxon>
        <taxon>Pseudomonadota</taxon>
        <taxon>Gammaproteobacteria</taxon>
        <taxon>Pseudomonadales</taxon>
        <taxon>Pseudomonadaceae</taxon>
        <taxon>Halopseudomonas</taxon>
    </lineage>
</organism>
<comment type="subcellular location">
    <subcellularLocation>
        <location evidence="1 12">Cell inner membrane</location>
        <topology evidence="1 12">Multi-pass membrane protein</topology>
    </subcellularLocation>
</comment>
<evidence type="ECO:0000256" key="12">
    <source>
        <dbReference type="PIRNR" id="PIRNR006247"/>
    </source>
</evidence>
<evidence type="ECO:0000256" key="4">
    <source>
        <dbReference type="ARBA" id="ARBA00022475"/>
    </source>
</evidence>
<feature type="binding site" evidence="13">
    <location>
        <position position="112"/>
    </location>
    <ligand>
        <name>K(+)</name>
        <dbReference type="ChEBI" id="CHEBI:29103"/>
    </ligand>
</feature>
<evidence type="ECO:0000256" key="14">
    <source>
        <dbReference type="SAM" id="Phobius"/>
    </source>
</evidence>
<feature type="transmembrane region" description="Helical" evidence="14">
    <location>
        <begin position="395"/>
        <end position="415"/>
    </location>
</feature>
<evidence type="ECO:0000256" key="5">
    <source>
        <dbReference type="ARBA" id="ARBA00022519"/>
    </source>
</evidence>
<feature type="binding site" evidence="13">
    <location>
        <position position="317"/>
    </location>
    <ligand>
        <name>K(+)</name>
        <dbReference type="ChEBI" id="CHEBI:29103"/>
    </ligand>
</feature>
<keyword evidence="9 14" id="KW-1133">Transmembrane helix</keyword>
<feature type="binding site" evidence="13">
    <location>
        <position position="111"/>
    </location>
    <ligand>
        <name>K(+)</name>
        <dbReference type="ChEBI" id="CHEBI:29103"/>
    </ligand>
</feature>
<dbReference type="STRING" id="1002526.SAMN05216578_107112"/>
<protein>
    <recommendedName>
        <fullName evidence="12">Trk system potassium uptake protein</fullName>
    </recommendedName>
</protein>
<reference evidence="15" key="3">
    <citation type="submission" date="2024-05" db="EMBL/GenBank/DDBJ databases">
        <authorList>
            <person name="de Witt J."/>
        </authorList>
    </citation>
    <scope>NUCLEOTIDE SEQUENCE</scope>
    <source>
        <strain evidence="15">FZJ</strain>
    </source>
</reference>
<feature type="binding site" evidence="13">
    <location>
        <position position="220"/>
    </location>
    <ligand>
        <name>K(+)</name>
        <dbReference type="ChEBI" id="CHEBI:29103"/>
    </ligand>
</feature>
<sequence>MQYSQIQRIIGILLMLFSLAMLPSAAVGHYFGEPARDAFLTGFAITLMVGLLVWLPVRHQRNELRTRDGYLITVLFWAVLGLFGAVPLYLLELPDLSVADAVFESFSGLTTTGATVITGLDTLPRALLFYRQQLQWFGGMGIIVLAVAILPLLGVGGMQLYRAEMPGPLKDNKLTPRIAETAKVLWFIYTGLTLACALAYWAAGMRLFDAIGHSFSTVAIGGFSTHDTSIGYYNSPVIELICVFFMVLSGINFALHFTAWRFRSVGSYWRDPECRAYLMILLGLVLVTALLLIAHQYYAPASAIRFALFQAVSIATTTGFTVTDYSAWPSVLPFLLLYASFAGACAGSTGGGMKIIRVLLVFKQGVREIKRLLHTNGVFPVKLGQRPVGDRVVEAVWGFCSVYVFTFAVLFLLLLGTGLDFVTAFSALAACMNNLGPGLGEVNAHYGELSALVKWLLSFAMLLGRLEVFTLLVLLTPMFWRR</sequence>
<dbReference type="Proteomes" id="UP001281217">
    <property type="component" value="Unassembled WGS sequence"/>
</dbReference>
<dbReference type="Pfam" id="PF02386">
    <property type="entry name" value="TrkH"/>
    <property type="match status" value="1"/>
</dbReference>
<dbReference type="EMBL" id="FOYD01000007">
    <property type="protein sequence ID" value="SFQ85342.1"/>
    <property type="molecule type" value="Genomic_DNA"/>
</dbReference>
<dbReference type="GO" id="GO:0046872">
    <property type="term" value="F:metal ion binding"/>
    <property type="evidence" value="ECO:0007669"/>
    <property type="project" value="UniProtKB-KW"/>
</dbReference>
<keyword evidence="11 12" id="KW-0472">Membrane</keyword>
<name>A0A1I6BWN6_9GAMM</name>
<dbReference type="InterPro" id="IPR004772">
    <property type="entry name" value="TrkH"/>
</dbReference>
<keyword evidence="6 12" id="KW-0633">Potassium transport</keyword>
<feature type="transmembrane region" description="Helical" evidence="14">
    <location>
        <begin position="335"/>
        <end position="362"/>
    </location>
</feature>
<accession>A0A1I6BWN6</accession>
<gene>
    <name evidence="15" type="ORF">RED13_002313</name>
    <name evidence="16" type="ORF">SAMN05216578_107112</name>
</gene>
<evidence type="ECO:0000313" key="17">
    <source>
        <dbReference type="Proteomes" id="UP000242815"/>
    </source>
</evidence>
<keyword evidence="18" id="KW-1185">Reference proteome</keyword>
<dbReference type="RefSeq" id="WP_090539513.1">
    <property type="nucleotide sequence ID" value="NZ_FOYD01000007.1"/>
</dbReference>
<feature type="transmembrane region" description="Helical" evidence="14">
    <location>
        <begin position="184"/>
        <end position="203"/>
    </location>
</feature>
<keyword evidence="13" id="KW-0479">Metal-binding</keyword>
<evidence type="ECO:0000256" key="7">
    <source>
        <dbReference type="ARBA" id="ARBA00022692"/>
    </source>
</evidence>
<dbReference type="InterPro" id="IPR003445">
    <property type="entry name" value="Cat_transpt"/>
</dbReference>
<dbReference type="GO" id="GO:0005886">
    <property type="term" value="C:plasma membrane"/>
    <property type="evidence" value="ECO:0007669"/>
    <property type="project" value="UniProtKB-SubCell"/>
</dbReference>
<dbReference type="GO" id="GO:0015379">
    <property type="term" value="F:potassium:chloride symporter activity"/>
    <property type="evidence" value="ECO:0007669"/>
    <property type="project" value="InterPro"/>
</dbReference>
<keyword evidence="5 12" id="KW-0997">Cell inner membrane</keyword>
<keyword evidence="8 12" id="KW-0630">Potassium</keyword>
<evidence type="ECO:0000256" key="10">
    <source>
        <dbReference type="ARBA" id="ARBA00023065"/>
    </source>
</evidence>
<proteinExistence type="inferred from homology"/>
<evidence type="ECO:0000256" key="3">
    <source>
        <dbReference type="ARBA" id="ARBA00022448"/>
    </source>
</evidence>
<reference evidence="16 17" key="1">
    <citation type="submission" date="2016-10" db="EMBL/GenBank/DDBJ databases">
        <authorList>
            <person name="de Groot N.N."/>
        </authorList>
    </citation>
    <scope>NUCLEOTIDE SEQUENCE [LARGE SCALE GENOMIC DNA]</scope>
    <source>
        <strain evidence="16 17">JCM 18415</strain>
    </source>
</reference>
<keyword evidence="4 12" id="KW-1003">Cell membrane</keyword>
<evidence type="ECO:0000256" key="11">
    <source>
        <dbReference type="ARBA" id="ARBA00023136"/>
    </source>
</evidence>
<evidence type="ECO:0000256" key="13">
    <source>
        <dbReference type="PIRSR" id="PIRSR006247-1"/>
    </source>
</evidence>
<keyword evidence="7 14" id="KW-0812">Transmembrane</keyword>
<feature type="binding site" evidence="13">
    <location>
        <position position="434"/>
    </location>
    <ligand>
        <name>K(+)</name>
        <dbReference type="ChEBI" id="CHEBI:29103"/>
    </ligand>
</feature>
<dbReference type="AlphaFoldDB" id="A0A1I6BWN6"/>
<dbReference type="PANTHER" id="PTHR32024">
    <property type="entry name" value="TRK SYSTEM POTASSIUM UPTAKE PROTEIN TRKG-RELATED"/>
    <property type="match status" value="1"/>
</dbReference>
<feature type="transmembrane region" description="Helical" evidence="14">
    <location>
        <begin position="38"/>
        <end position="57"/>
    </location>
</feature>
<evidence type="ECO:0000256" key="1">
    <source>
        <dbReference type="ARBA" id="ARBA00004429"/>
    </source>
</evidence>
<dbReference type="Proteomes" id="UP000242815">
    <property type="component" value="Unassembled WGS sequence"/>
</dbReference>
<evidence type="ECO:0000313" key="18">
    <source>
        <dbReference type="Proteomes" id="UP001281217"/>
    </source>
</evidence>
<evidence type="ECO:0000256" key="2">
    <source>
        <dbReference type="ARBA" id="ARBA00009137"/>
    </source>
</evidence>
<feature type="transmembrane region" description="Helical" evidence="14">
    <location>
        <begin position="455"/>
        <end position="480"/>
    </location>
</feature>